<evidence type="ECO:0000313" key="3">
    <source>
        <dbReference type="Proteomes" id="UP000193467"/>
    </source>
</evidence>
<gene>
    <name evidence="2" type="ORF">BCR35DRAFT_300968</name>
</gene>
<evidence type="ECO:0000313" key="2">
    <source>
        <dbReference type="EMBL" id="ORY89140.1"/>
    </source>
</evidence>
<name>A0A1Y2FYL7_9BASI</name>
<dbReference type="InterPro" id="IPR021487">
    <property type="entry name" value="DUF3140"/>
</dbReference>
<dbReference type="AlphaFoldDB" id="A0A1Y2FYL7"/>
<proteinExistence type="predicted"/>
<feature type="compositionally biased region" description="Basic and acidic residues" evidence="1">
    <location>
        <begin position="92"/>
        <end position="108"/>
    </location>
</feature>
<accession>A0A1Y2FYL7</accession>
<evidence type="ECO:0008006" key="4">
    <source>
        <dbReference type="Google" id="ProtNLM"/>
    </source>
</evidence>
<evidence type="ECO:0000256" key="1">
    <source>
        <dbReference type="SAM" id="MobiDB-lite"/>
    </source>
</evidence>
<dbReference type="EMBL" id="MCGR01000007">
    <property type="protein sequence ID" value="ORY89140.1"/>
    <property type="molecule type" value="Genomic_DNA"/>
</dbReference>
<keyword evidence="3" id="KW-1185">Reference proteome</keyword>
<feature type="region of interest" description="Disordered" evidence="1">
    <location>
        <begin position="29"/>
        <end position="52"/>
    </location>
</feature>
<dbReference type="OrthoDB" id="2131339at2759"/>
<dbReference type="InParanoid" id="A0A1Y2FYL7"/>
<organism evidence="2 3">
    <name type="scientific">Leucosporidium creatinivorum</name>
    <dbReference type="NCBI Taxonomy" id="106004"/>
    <lineage>
        <taxon>Eukaryota</taxon>
        <taxon>Fungi</taxon>
        <taxon>Dikarya</taxon>
        <taxon>Basidiomycota</taxon>
        <taxon>Pucciniomycotina</taxon>
        <taxon>Microbotryomycetes</taxon>
        <taxon>Leucosporidiales</taxon>
        <taxon>Leucosporidium</taxon>
    </lineage>
</organism>
<reference evidence="2 3" key="1">
    <citation type="submission" date="2016-07" db="EMBL/GenBank/DDBJ databases">
        <title>Pervasive Adenine N6-methylation of Active Genes in Fungi.</title>
        <authorList>
            <consortium name="DOE Joint Genome Institute"/>
            <person name="Mondo S.J."/>
            <person name="Dannebaum R.O."/>
            <person name="Kuo R.C."/>
            <person name="Labutti K."/>
            <person name="Haridas S."/>
            <person name="Kuo A."/>
            <person name="Salamov A."/>
            <person name="Ahrendt S.R."/>
            <person name="Lipzen A."/>
            <person name="Sullivan W."/>
            <person name="Andreopoulos W.B."/>
            <person name="Clum A."/>
            <person name="Lindquist E."/>
            <person name="Daum C."/>
            <person name="Ramamoorthy G.K."/>
            <person name="Gryganskyi A."/>
            <person name="Culley D."/>
            <person name="Magnuson J.K."/>
            <person name="James T.Y."/>
            <person name="O'Malley M.A."/>
            <person name="Stajich J.E."/>
            <person name="Spatafora J.W."/>
            <person name="Visel A."/>
            <person name="Grigoriev I.V."/>
        </authorList>
    </citation>
    <scope>NUCLEOTIDE SEQUENCE [LARGE SCALE GENOMIC DNA]</scope>
    <source>
        <strain evidence="2 3">62-1032</strain>
    </source>
</reference>
<dbReference type="Pfam" id="PF11338">
    <property type="entry name" value="DUF3140"/>
    <property type="match status" value="1"/>
</dbReference>
<protein>
    <recommendedName>
        <fullName evidence="4">DNA-binding protein</fullName>
    </recommendedName>
</protein>
<sequence>MTKSDSQVIEEFQSYVNMTPEELEEWLETEESQTAGWSASGEGEAVGHQSGRKIIEILRKNPKGKPDDYDEEDIKHMRKVAAYCARHLAQEGHLKEQLSEEELEEKKSTRSLKNWGHDPLKA</sequence>
<dbReference type="PANTHER" id="PTHR40630:SF1">
    <property type="entry name" value="DNA-BINDING PROTEIN"/>
    <property type="match status" value="1"/>
</dbReference>
<dbReference type="STRING" id="106004.A0A1Y2FYL7"/>
<dbReference type="Proteomes" id="UP000193467">
    <property type="component" value="Unassembled WGS sequence"/>
</dbReference>
<comment type="caution">
    <text evidence="2">The sequence shown here is derived from an EMBL/GenBank/DDBJ whole genome shotgun (WGS) entry which is preliminary data.</text>
</comment>
<feature type="region of interest" description="Disordered" evidence="1">
    <location>
        <begin position="92"/>
        <end position="122"/>
    </location>
</feature>
<dbReference type="PANTHER" id="PTHR40630">
    <property type="entry name" value="POSSIBLE DNA-BINDING PROTEIN"/>
    <property type="match status" value="1"/>
</dbReference>